<organism evidence="3 4">
    <name type="scientific">Candidatus Roizmanbacteria bacterium CG_4_10_14_0_2_um_filter_39_13</name>
    <dbReference type="NCBI Taxonomy" id="1974825"/>
    <lineage>
        <taxon>Bacteria</taxon>
        <taxon>Candidatus Roizmaniibacteriota</taxon>
    </lineage>
</organism>
<protein>
    <recommendedName>
        <fullName evidence="2">LysM domain-containing protein</fullName>
    </recommendedName>
</protein>
<proteinExistence type="predicted"/>
<dbReference type="EMBL" id="PFOB01000008">
    <property type="protein sequence ID" value="PIZ63933.1"/>
    <property type="molecule type" value="Genomic_DNA"/>
</dbReference>
<keyword evidence="1" id="KW-1133">Transmembrane helix</keyword>
<evidence type="ECO:0000313" key="3">
    <source>
        <dbReference type="EMBL" id="PIZ63933.1"/>
    </source>
</evidence>
<name>A0A2M7U1M4_9BACT</name>
<feature type="transmembrane region" description="Helical" evidence="1">
    <location>
        <begin position="29"/>
        <end position="48"/>
    </location>
</feature>
<dbReference type="CDD" id="cd00118">
    <property type="entry name" value="LysM"/>
    <property type="match status" value="1"/>
</dbReference>
<evidence type="ECO:0000256" key="1">
    <source>
        <dbReference type="SAM" id="Phobius"/>
    </source>
</evidence>
<dbReference type="PROSITE" id="PS51782">
    <property type="entry name" value="LYSM"/>
    <property type="match status" value="1"/>
</dbReference>
<dbReference type="InterPro" id="IPR018392">
    <property type="entry name" value="LysM"/>
</dbReference>
<dbReference type="Proteomes" id="UP000228503">
    <property type="component" value="Unassembled WGS sequence"/>
</dbReference>
<evidence type="ECO:0000313" key="4">
    <source>
        <dbReference type="Proteomes" id="UP000228503"/>
    </source>
</evidence>
<reference evidence="4" key="1">
    <citation type="submission" date="2017-09" db="EMBL/GenBank/DDBJ databases">
        <title>Depth-based differentiation of microbial function through sediment-hosted aquifers and enrichment of novel symbionts in the deep terrestrial subsurface.</title>
        <authorList>
            <person name="Probst A.J."/>
            <person name="Ladd B."/>
            <person name="Jarett J.K."/>
            <person name="Geller-Mcgrath D.E."/>
            <person name="Sieber C.M.K."/>
            <person name="Emerson J.B."/>
            <person name="Anantharaman K."/>
            <person name="Thomas B.C."/>
            <person name="Malmstrom R."/>
            <person name="Stieglmeier M."/>
            <person name="Klingl A."/>
            <person name="Woyke T."/>
            <person name="Ryan C.M."/>
            <person name="Banfield J.F."/>
        </authorList>
    </citation>
    <scope>NUCLEOTIDE SEQUENCE [LARGE SCALE GENOMIC DNA]</scope>
</reference>
<dbReference type="Gene3D" id="3.10.350.10">
    <property type="entry name" value="LysM domain"/>
    <property type="match status" value="1"/>
</dbReference>
<gene>
    <name evidence="3" type="ORF">COY16_00605</name>
</gene>
<dbReference type="AlphaFoldDB" id="A0A2M7U1M4"/>
<comment type="caution">
    <text evidence="3">The sequence shown here is derived from an EMBL/GenBank/DDBJ whole genome shotgun (WGS) entry which is preliminary data.</text>
</comment>
<dbReference type="Pfam" id="PF01476">
    <property type="entry name" value="LysM"/>
    <property type="match status" value="1"/>
</dbReference>
<dbReference type="SUPFAM" id="SSF54106">
    <property type="entry name" value="LysM domain"/>
    <property type="match status" value="1"/>
</dbReference>
<accession>A0A2M7U1M4</accession>
<dbReference type="SMART" id="SM00257">
    <property type="entry name" value="LysM"/>
    <property type="match status" value="1"/>
</dbReference>
<feature type="domain" description="LysM" evidence="2">
    <location>
        <begin position="121"/>
        <end position="168"/>
    </location>
</feature>
<sequence length="170" mass="18906">MKNTIEQTGEEENGYKEKLNILISQNRSFFITGAITLIFIIYIFLLQIGGQAITQFRYNILSFISNNFNRNVAPTSPDLTNRITNKSIDYISPINHPSGAQIDENGQISAISSSKVTYTKNKYTVKKGDSLASIALQAYGDRNAWVRIATANNLASPDLIEVGMELVIPR</sequence>
<evidence type="ECO:0000259" key="2">
    <source>
        <dbReference type="PROSITE" id="PS51782"/>
    </source>
</evidence>
<dbReference type="InterPro" id="IPR036779">
    <property type="entry name" value="LysM_dom_sf"/>
</dbReference>
<keyword evidence="1" id="KW-0812">Transmembrane</keyword>
<keyword evidence="1" id="KW-0472">Membrane</keyword>